<name>A0A9Q3GIF9_9BASI</name>
<keyword evidence="2" id="KW-1185">Reference proteome</keyword>
<gene>
    <name evidence="1" type="ORF">O181_008368</name>
</gene>
<protein>
    <submittedName>
        <fullName evidence="1">Uncharacterized protein</fullName>
    </submittedName>
</protein>
<organism evidence="1 2">
    <name type="scientific">Austropuccinia psidii MF-1</name>
    <dbReference type="NCBI Taxonomy" id="1389203"/>
    <lineage>
        <taxon>Eukaryota</taxon>
        <taxon>Fungi</taxon>
        <taxon>Dikarya</taxon>
        <taxon>Basidiomycota</taxon>
        <taxon>Pucciniomycotina</taxon>
        <taxon>Pucciniomycetes</taxon>
        <taxon>Pucciniales</taxon>
        <taxon>Sphaerophragmiaceae</taxon>
        <taxon>Austropuccinia</taxon>
    </lineage>
</organism>
<accession>A0A9Q3GIF9</accession>
<reference evidence="1" key="1">
    <citation type="submission" date="2021-03" db="EMBL/GenBank/DDBJ databases">
        <title>Draft genome sequence of rust myrtle Austropuccinia psidii MF-1, a brazilian biotype.</title>
        <authorList>
            <person name="Quecine M.C."/>
            <person name="Pachon D.M.R."/>
            <person name="Bonatelli M.L."/>
            <person name="Correr F.H."/>
            <person name="Franceschini L.M."/>
            <person name="Leite T.F."/>
            <person name="Margarido G.R.A."/>
            <person name="Almeida C.A."/>
            <person name="Ferrarezi J.A."/>
            <person name="Labate C.A."/>
        </authorList>
    </citation>
    <scope>NUCLEOTIDE SEQUENCE</scope>
    <source>
        <strain evidence="1">MF-1</strain>
    </source>
</reference>
<dbReference type="EMBL" id="AVOT02001935">
    <property type="protein sequence ID" value="MBW0468653.1"/>
    <property type="molecule type" value="Genomic_DNA"/>
</dbReference>
<dbReference type="AlphaFoldDB" id="A0A9Q3GIF9"/>
<sequence length="150" mass="16880">MRRGSTGLMTNGIMNHLNFFNIRIRWGIGNPSYSLHSTFSIDPGYGDFRTGIDWPTTNWDGPSSLSPPGQIPFPRTNHYIKISVFNSIDSQLQYPEVLSGVGASETGNSFPKGPSFLLNKDHLMLEANGPERQHGFFPTKKKWKFEDLAF</sequence>
<proteinExistence type="predicted"/>
<evidence type="ECO:0000313" key="2">
    <source>
        <dbReference type="Proteomes" id="UP000765509"/>
    </source>
</evidence>
<evidence type="ECO:0000313" key="1">
    <source>
        <dbReference type="EMBL" id="MBW0468653.1"/>
    </source>
</evidence>
<comment type="caution">
    <text evidence="1">The sequence shown here is derived from an EMBL/GenBank/DDBJ whole genome shotgun (WGS) entry which is preliminary data.</text>
</comment>
<dbReference type="Proteomes" id="UP000765509">
    <property type="component" value="Unassembled WGS sequence"/>
</dbReference>